<keyword evidence="1" id="KW-1133">Transmembrane helix</keyword>
<dbReference type="Ensembl" id="ENSMICT00000011298.3">
    <property type="protein sequence ID" value="ENSMICP00000010288.3"/>
    <property type="gene ID" value="ENSMICG00000011296.3"/>
</dbReference>
<dbReference type="Gene3D" id="2.10.50.10">
    <property type="entry name" value="Tumor Necrosis Factor Receptor, subunit A, domain 2"/>
    <property type="match status" value="1"/>
</dbReference>
<dbReference type="GO" id="GO:0045785">
    <property type="term" value="P:positive regulation of cell adhesion"/>
    <property type="evidence" value="ECO:0007669"/>
    <property type="project" value="Ensembl"/>
</dbReference>
<reference evidence="4" key="3">
    <citation type="submission" date="2025-09" db="UniProtKB">
        <authorList>
            <consortium name="Ensembl"/>
        </authorList>
    </citation>
    <scope>IDENTIFICATION</scope>
</reference>
<protein>
    <submittedName>
        <fullName evidence="4">TNF receptor superfamily member 18</fullName>
    </submittedName>
</protein>
<dbReference type="PANTHER" id="PTHR47388">
    <property type="entry name" value="TUMOR NECROSIS FACTOR RECEPTOR SUPERFAMILY MEMBER 18"/>
    <property type="match status" value="1"/>
</dbReference>
<organism evidence="4 5">
    <name type="scientific">Microcebus murinus</name>
    <name type="common">Gray mouse lemur</name>
    <name type="synonym">Lemur murinus</name>
    <dbReference type="NCBI Taxonomy" id="30608"/>
    <lineage>
        <taxon>Eukaryota</taxon>
        <taxon>Metazoa</taxon>
        <taxon>Chordata</taxon>
        <taxon>Craniata</taxon>
        <taxon>Vertebrata</taxon>
        <taxon>Euteleostomi</taxon>
        <taxon>Mammalia</taxon>
        <taxon>Eutheria</taxon>
        <taxon>Euarchontoglires</taxon>
        <taxon>Primates</taxon>
        <taxon>Strepsirrhini</taxon>
        <taxon>Lemuriformes</taxon>
        <taxon>Cheirogaleidae</taxon>
        <taxon>Microcebus</taxon>
    </lineage>
</organism>
<keyword evidence="5" id="KW-1185">Reference proteome</keyword>
<dbReference type="GO" id="GO:0043066">
    <property type="term" value="P:negative regulation of apoptotic process"/>
    <property type="evidence" value="ECO:0007669"/>
    <property type="project" value="InterPro"/>
</dbReference>
<sequence length="231" mass="24760">MSSAGARRALCGVALLCALGLGQPPTGGPSCGAGRLLRGAGTDRRCCRSCTSGQQGCSEWDCTCVQPEFHCGDPQCKTCKHHPCPPGQRAQPHGKFILGFQCVDCDAGTFSEGREGRCRPWADCSQFGFLTTFPGNKTHNAVCTPELLPAEPRAPLALVLLAVATCILVLTMAQLGLQVCQLRREHAWPRETQLLLEAPPPAEDACSCQFPEEERGEQLAEDKGQPGDLWV</sequence>
<dbReference type="InterPro" id="IPR034018">
    <property type="entry name" value="TNFRSF18_N"/>
</dbReference>
<reference evidence="4" key="1">
    <citation type="submission" date="2016-12" db="EMBL/GenBank/DDBJ databases">
        <title>Mouse lemur reference genome and diversity panel.</title>
        <authorList>
            <person name="Harris R."/>
            <person name="Larsen P."/>
            <person name="Liu Y."/>
            <person name="Hughes D.S."/>
            <person name="Murali S."/>
            <person name="Raveendran M."/>
            <person name="Korchina V."/>
            <person name="Wang M."/>
            <person name="Jhangiani S."/>
            <person name="Bandaranaike D."/>
            <person name="Bellair M."/>
            <person name="Blankenburg K."/>
            <person name="Chao H."/>
            <person name="Dahdouli M."/>
            <person name="Dinh H."/>
            <person name="Doddapaneni H."/>
            <person name="English A."/>
            <person name="Firestine M."/>
            <person name="Gnanaolivu R."/>
            <person name="Gross S."/>
            <person name="Hernandez B."/>
            <person name="Javaid M."/>
            <person name="Jayaseelan J."/>
            <person name="Jones J."/>
            <person name="Khan Z."/>
            <person name="Kovar C."/>
            <person name="Kurapati P."/>
            <person name="Le B."/>
            <person name="Lee S."/>
            <person name="Li M."/>
            <person name="Mathew T."/>
            <person name="Narasimhan A."/>
            <person name="Ngo D."/>
            <person name="Nguyen L."/>
            <person name="Okwuonu G."/>
            <person name="Ongeri F."/>
            <person name="Osuji N."/>
            <person name="Pu L.-L."/>
            <person name="Puazo M."/>
            <person name="Quiroz J."/>
            <person name="Raj R."/>
            <person name="Rajbhandari K."/>
            <person name="Reid J.G."/>
            <person name="Santibanez J."/>
            <person name="Sexton D."/>
            <person name="Skinner E."/>
            <person name="Vee V."/>
            <person name="Weissenberger G."/>
            <person name="Wu Y."/>
            <person name="Xin Y."/>
            <person name="Han Y."/>
            <person name="Campbell C."/>
            <person name="Brown A."/>
            <person name="Sullivan B."/>
            <person name="Shelton J."/>
            <person name="Brown S."/>
            <person name="Dudchenko O."/>
            <person name="Machol I."/>
            <person name="Durand N."/>
            <person name="Shamim M."/>
            <person name="Lieberman A."/>
            <person name="Muzny D.M."/>
            <person name="Richards S."/>
            <person name="Yoder A."/>
            <person name="Worley K.C."/>
            <person name="Rogers J."/>
            <person name="Gibbs R.A."/>
        </authorList>
    </citation>
    <scope>NUCLEOTIDE SEQUENCE [LARGE SCALE GENOMIC DNA]</scope>
</reference>
<accession>A0A8C5XDI1</accession>
<dbReference type="CDD" id="cd13417">
    <property type="entry name" value="TNFRSF18"/>
    <property type="match status" value="1"/>
</dbReference>
<dbReference type="GO" id="GO:0002687">
    <property type="term" value="P:positive regulation of leukocyte migration"/>
    <property type="evidence" value="ECO:0007669"/>
    <property type="project" value="Ensembl"/>
</dbReference>
<dbReference type="PANTHER" id="PTHR47388:SF1">
    <property type="entry name" value="TUMOR NECROSIS FACTOR RECEPTOR SUPERFAMILY MEMBER 18"/>
    <property type="match status" value="1"/>
</dbReference>
<feature type="chain" id="PRO_5034582582" evidence="2">
    <location>
        <begin position="23"/>
        <end position="231"/>
    </location>
</feature>
<dbReference type="GO" id="GO:0009897">
    <property type="term" value="C:external side of plasma membrane"/>
    <property type="evidence" value="ECO:0007669"/>
    <property type="project" value="TreeGrafter"/>
</dbReference>
<evidence type="ECO:0000256" key="2">
    <source>
        <dbReference type="SAM" id="SignalP"/>
    </source>
</evidence>
<feature type="domain" description="TNFR-Cys" evidence="3">
    <location>
        <begin position="105"/>
        <end position="143"/>
    </location>
</feature>
<evidence type="ECO:0000259" key="3">
    <source>
        <dbReference type="SMART" id="SM00208"/>
    </source>
</evidence>
<gene>
    <name evidence="4" type="primary">TNFRSF18</name>
</gene>
<reference evidence="4" key="2">
    <citation type="submission" date="2025-08" db="UniProtKB">
        <authorList>
            <consortium name="Ensembl"/>
        </authorList>
    </citation>
    <scope>IDENTIFICATION</scope>
</reference>
<dbReference type="GeneTree" id="ENSGT00730000111424"/>
<dbReference type="EMBL" id="ABDC03002151">
    <property type="status" value="NOT_ANNOTATED_CDS"/>
    <property type="molecule type" value="Genomic_DNA"/>
</dbReference>
<dbReference type="SMART" id="SM00208">
    <property type="entry name" value="TNFR"/>
    <property type="match status" value="1"/>
</dbReference>
<evidence type="ECO:0000313" key="5">
    <source>
        <dbReference type="Proteomes" id="UP000694394"/>
    </source>
</evidence>
<evidence type="ECO:0000313" key="4">
    <source>
        <dbReference type="Ensembl" id="ENSMICP00000010288.3"/>
    </source>
</evidence>
<dbReference type="InterPro" id="IPR022318">
    <property type="entry name" value="TNFR_18"/>
</dbReference>
<dbReference type="InterPro" id="IPR053107">
    <property type="entry name" value="TNFRSF18"/>
</dbReference>
<dbReference type="GO" id="GO:0005031">
    <property type="term" value="F:tumor necrosis factor receptor activity"/>
    <property type="evidence" value="ECO:0007669"/>
    <property type="project" value="InterPro"/>
</dbReference>
<keyword evidence="2" id="KW-0732">Signal</keyword>
<dbReference type="Proteomes" id="UP000694394">
    <property type="component" value="Chromosome 2"/>
</dbReference>
<dbReference type="PRINTS" id="PR01968">
    <property type="entry name" value="TNFACTORR18"/>
</dbReference>
<dbReference type="InterPro" id="IPR001368">
    <property type="entry name" value="TNFR/NGFR_Cys_rich_reg"/>
</dbReference>
<feature type="signal peptide" evidence="2">
    <location>
        <begin position="1"/>
        <end position="22"/>
    </location>
</feature>
<keyword evidence="1" id="KW-0812">Transmembrane</keyword>
<dbReference type="AlphaFoldDB" id="A0A8C5XDI1"/>
<feature type="transmembrane region" description="Helical" evidence="1">
    <location>
        <begin position="156"/>
        <end position="177"/>
    </location>
</feature>
<evidence type="ECO:0000256" key="1">
    <source>
        <dbReference type="SAM" id="Phobius"/>
    </source>
</evidence>
<proteinExistence type="predicted"/>
<name>A0A8C5XDI1_MICMU</name>
<keyword evidence="1" id="KW-0472">Membrane</keyword>